<evidence type="ECO:0000256" key="3">
    <source>
        <dbReference type="ARBA" id="ARBA00023163"/>
    </source>
</evidence>
<dbReference type="SMART" id="SM00342">
    <property type="entry name" value="HTH_ARAC"/>
    <property type="match status" value="1"/>
</dbReference>
<evidence type="ECO:0000256" key="1">
    <source>
        <dbReference type="ARBA" id="ARBA00023015"/>
    </source>
</evidence>
<dbReference type="Pfam" id="PF12833">
    <property type="entry name" value="HTH_18"/>
    <property type="match status" value="1"/>
</dbReference>
<dbReference type="SUPFAM" id="SSF46689">
    <property type="entry name" value="Homeodomain-like"/>
    <property type="match status" value="1"/>
</dbReference>
<evidence type="ECO:0000259" key="4">
    <source>
        <dbReference type="PROSITE" id="PS01124"/>
    </source>
</evidence>
<protein>
    <submittedName>
        <fullName evidence="5">Transcriptional activator FtrA</fullName>
    </submittedName>
</protein>
<dbReference type="EMBL" id="CYXY01000017">
    <property type="protein sequence ID" value="CUN09659.1"/>
    <property type="molecule type" value="Genomic_DNA"/>
</dbReference>
<dbReference type="PROSITE" id="PS01124">
    <property type="entry name" value="HTH_ARAC_FAMILY_2"/>
    <property type="match status" value="1"/>
</dbReference>
<dbReference type="GO" id="GO:0043565">
    <property type="term" value="F:sequence-specific DNA binding"/>
    <property type="evidence" value="ECO:0007669"/>
    <property type="project" value="InterPro"/>
</dbReference>
<organism evidence="5 6">
    <name type="scientific">Anaerostipes hadrus</name>
    <dbReference type="NCBI Taxonomy" id="649756"/>
    <lineage>
        <taxon>Bacteria</taxon>
        <taxon>Bacillati</taxon>
        <taxon>Bacillota</taxon>
        <taxon>Clostridia</taxon>
        <taxon>Lachnospirales</taxon>
        <taxon>Lachnospiraceae</taxon>
        <taxon>Anaerostipes</taxon>
    </lineage>
</organism>
<dbReference type="PROSITE" id="PS00041">
    <property type="entry name" value="HTH_ARAC_FAMILY_1"/>
    <property type="match status" value="1"/>
</dbReference>
<dbReference type="Proteomes" id="UP000095553">
    <property type="component" value="Unassembled WGS sequence"/>
</dbReference>
<gene>
    <name evidence="5" type="primary">tetD</name>
    <name evidence="5" type="ORF">ERS852571_02493</name>
</gene>
<name>A0A173U4K5_ANAHA</name>
<dbReference type="PANTHER" id="PTHR47893:SF1">
    <property type="entry name" value="REGULATORY PROTEIN PCHR"/>
    <property type="match status" value="1"/>
</dbReference>
<dbReference type="PANTHER" id="PTHR47893">
    <property type="entry name" value="REGULATORY PROTEIN PCHR"/>
    <property type="match status" value="1"/>
</dbReference>
<dbReference type="InterPro" id="IPR053142">
    <property type="entry name" value="PchR_regulatory_protein"/>
</dbReference>
<dbReference type="InterPro" id="IPR009057">
    <property type="entry name" value="Homeodomain-like_sf"/>
</dbReference>
<proteinExistence type="predicted"/>
<accession>A0A173U4K5</accession>
<dbReference type="GO" id="GO:0003700">
    <property type="term" value="F:DNA-binding transcription factor activity"/>
    <property type="evidence" value="ECO:0007669"/>
    <property type="project" value="InterPro"/>
</dbReference>
<dbReference type="InterPro" id="IPR018060">
    <property type="entry name" value="HTH_AraC"/>
</dbReference>
<keyword evidence="2" id="KW-0238">DNA-binding</keyword>
<dbReference type="Gene3D" id="1.10.10.60">
    <property type="entry name" value="Homeodomain-like"/>
    <property type="match status" value="1"/>
</dbReference>
<dbReference type="InterPro" id="IPR018062">
    <property type="entry name" value="HTH_AraC-typ_CS"/>
</dbReference>
<sequence length="220" mass="25202">MPAILNGKVPNALGYYQGVSVFIDLDALTATPPDILSEAGINGNNLYAKFCEQDGHIAMPASEKIEHIFSELYDLPERMYLPYFKLKVQELLLFLDMLDLENTKRLNQYVSGQVETIKEIHSLMTSDLKRRYTIEELSKQYLMNTTTLKSVFKAVYGMPIASYMKEYRMKLASNMLLQEDKSISEIAAAVGYKSQSKFTSAFRDIFQILPTAYQKLYRNQ</sequence>
<dbReference type="PRINTS" id="PR00032">
    <property type="entry name" value="HTHARAC"/>
</dbReference>
<reference evidence="5 6" key="1">
    <citation type="submission" date="2015-09" db="EMBL/GenBank/DDBJ databases">
        <authorList>
            <consortium name="Pathogen Informatics"/>
        </authorList>
    </citation>
    <scope>NUCLEOTIDE SEQUENCE [LARGE SCALE GENOMIC DNA]</scope>
    <source>
        <strain evidence="5 6">2789STDY5834959</strain>
    </source>
</reference>
<dbReference type="AlphaFoldDB" id="A0A173U4K5"/>
<evidence type="ECO:0000313" key="6">
    <source>
        <dbReference type="Proteomes" id="UP000095553"/>
    </source>
</evidence>
<keyword evidence="1" id="KW-0805">Transcription regulation</keyword>
<dbReference type="InterPro" id="IPR020449">
    <property type="entry name" value="Tscrpt_reg_AraC-type_HTH"/>
</dbReference>
<evidence type="ECO:0000256" key="2">
    <source>
        <dbReference type="ARBA" id="ARBA00023125"/>
    </source>
</evidence>
<feature type="domain" description="HTH araC/xylS-type" evidence="4">
    <location>
        <begin position="118"/>
        <end position="216"/>
    </location>
</feature>
<keyword evidence="3" id="KW-0804">Transcription</keyword>
<evidence type="ECO:0000313" key="5">
    <source>
        <dbReference type="EMBL" id="CUN09659.1"/>
    </source>
</evidence>